<gene>
    <name evidence="1" type="ORF">IW261DRAFT_1345199</name>
</gene>
<dbReference type="EMBL" id="JAUEPR010000059">
    <property type="protein sequence ID" value="KAK0470740.1"/>
    <property type="molecule type" value="Genomic_DNA"/>
</dbReference>
<evidence type="ECO:0008006" key="3">
    <source>
        <dbReference type="Google" id="ProtNLM"/>
    </source>
</evidence>
<dbReference type="Proteomes" id="UP001175227">
    <property type="component" value="Unassembled WGS sequence"/>
</dbReference>
<reference evidence="1" key="1">
    <citation type="submission" date="2023-06" db="EMBL/GenBank/DDBJ databases">
        <authorList>
            <consortium name="Lawrence Berkeley National Laboratory"/>
            <person name="Ahrendt S."/>
            <person name="Sahu N."/>
            <person name="Indic B."/>
            <person name="Wong-Bajracharya J."/>
            <person name="Merenyi Z."/>
            <person name="Ke H.-M."/>
            <person name="Monk M."/>
            <person name="Kocsube S."/>
            <person name="Drula E."/>
            <person name="Lipzen A."/>
            <person name="Balint B."/>
            <person name="Henrissat B."/>
            <person name="Andreopoulos B."/>
            <person name="Martin F.M."/>
            <person name="Harder C.B."/>
            <person name="Rigling D."/>
            <person name="Ford K.L."/>
            <person name="Foster G.D."/>
            <person name="Pangilinan J."/>
            <person name="Papanicolaou A."/>
            <person name="Barry K."/>
            <person name="LaButti K."/>
            <person name="Viragh M."/>
            <person name="Koriabine M."/>
            <person name="Yan M."/>
            <person name="Riley R."/>
            <person name="Champramary S."/>
            <person name="Plett K.L."/>
            <person name="Tsai I.J."/>
            <person name="Slot J."/>
            <person name="Sipos G."/>
            <person name="Plett J."/>
            <person name="Nagy L.G."/>
            <person name="Grigoriev I.V."/>
        </authorList>
    </citation>
    <scope>NUCLEOTIDE SEQUENCE</scope>
    <source>
        <strain evidence="1">ICMP 16352</strain>
    </source>
</reference>
<organism evidence="1 2">
    <name type="scientific">Armillaria novae-zelandiae</name>
    <dbReference type="NCBI Taxonomy" id="153914"/>
    <lineage>
        <taxon>Eukaryota</taxon>
        <taxon>Fungi</taxon>
        <taxon>Dikarya</taxon>
        <taxon>Basidiomycota</taxon>
        <taxon>Agaricomycotina</taxon>
        <taxon>Agaricomycetes</taxon>
        <taxon>Agaricomycetidae</taxon>
        <taxon>Agaricales</taxon>
        <taxon>Marasmiineae</taxon>
        <taxon>Physalacriaceae</taxon>
        <taxon>Armillaria</taxon>
    </lineage>
</organism>
<accession>A0AA39NRY7</accession>
<protein>
    <recommendedName>
        <fullName evidence="3">Reverse transcriptase zinc-binding domain-containing protein</fullName>
    </recommendedName>
</protein>
<evidence type="ECO:0000313" key="1">
    <source>
        <dbReference type="EMBL" id="KAK0470740.1"/>
    </source>
</evidence>
<sequence>GAMLTGLTQSCAYKALCERSQLKHTKRPRTLENIKLAKQGAKESFGYMPSEQTLWKSVQHKDIDWNTRYLLWMSLHGAYCIGAKWLSFGPQYHDQVYCKHCNNVTEDMAHIMTECSSPGQIEIWELVGKLLEKHGIPWHPPSMANLLACAALIFRAQNGNRDSGREHFYCIIMSLSMQVIWNARCERVIQNNNSPFSPVQI</sequence>
<name>A0AA39NRY7_9AGAR</name>
<evidence type="ECO:0000313" key="2">
    <source>
        <dbReference type="Proteomes" id="UP001175227"/>
    </source>
</evidence>
<proteinExistence type="predicted"/>
<dbReference type="AlphaFoldDB" id="A0AA39NRY7"/>
<keyword evidence="2" id="KW-1185">Reference proteome</keyword>
<comment type="caution">
    <text evidence="1">The sequence shown here is derived from an EMBL/GenBank/DDBJ whole genome shotgun (WGS) entry which is preliminary data.</text>
</comment>
<feature type="non-terminal residue" evidence="1">
    <location>
        <position position="1"/>
    </location>
</feature>